<keyword evidence="3" id="KW-1185">Reference proteome</keyword>
<evidence type="ECO:0000256" key="1">
    <source>
        <dbReference type="SAM" id="MobiDB-lite"/>
    </source>
</evidence>
<evidence type="ECO:0000313" key="3">
    <source>
        <dbReference type="Proteomes" id="UP001595075"/>
    </source>
</evidence>
<reference evidence="2 3" key="1">
    <citation type="journal article" date="2024" name="Commun. Biol.">
        <title>Comparative genomic analysis of thermophilic fungi reveals convergent evolutionary adaptations and gene losses.</title>
        <authorList>
            <person name="Steindorff A.S."/>
            <person name="Aguilar-Pontes M.V."/>
            <person name="Robinson A.J."/>
            <person name="Andreopoulos B."/>
            <person name="LaButti K."/>
            <person name="Kuo A."/>
            <person name="Mondo S."/>
            <person name="Riley R."/>
            <person name="Otillar R."/>
            <person name="Haridas S."/>
            <person name="Lipzen A."/>
            <person name="Grimwood J."/>
            <person name="Schmutz J."/>
            <person name="Clum A."/>
            <person name="Reid I.D."/>
            <person name="Moisan M.C."/>
            <person name="Butler G."/>
            <person name="Nguyen T.T.M."/>
            <person name="Dewar K."/>
            <person name="Conant G."/>
            <person name="Drula E."/>
            <person name="Henrissat B."/>
            <person name="Hansel C."/>
            <person name="Singer S."/>
            <person name="Hutchinson M.I."/>
            <person name="de Vries R.P."/>
            <person name="Natvig D.O."/>
            <person name="Powell A.J."/>
            <person name="Tsang A."/>
            <person name="Grigoriev I.V."/>
        </authorList>
    </citation>
    <scope>NUCLEOTIDE SEQUENCE [LARGE SCALE GENOMIC DNA]</scope>
    <source>
        <strain evidence="2 3">CBS 494.80</strain>
    </source>
</reference>
<feature type="region of interest" description="Disordered" evidence="1">
    <location>
        <begin position="117"/>
        <end position="140"/>
    </location>
</feature>
<evidence type="ECO:0000313" key="2">
    <source>
        <dbReference type="EMBL" id="KAL2071467.1"/>
    </source>
</evidence>
<protein>
    <submittedName>
        <fullName evidence="2">Uncharacterized protein</fullName>
    </submittedName>
</protein>
<gene>
    <name evidence="2" type="ORF">VTL71DRAFT_12702</name>
</gene>
<dbReference type="Proteomes" id="UP001595075">
    <property type="component" value="Unassembled WGS sequence"/>
</dbReference>
<comment type="caution">
    <text evidence="2">The sequence shown here is derived from an EMBL/GenBank/DDBJ whole genome shotgun (WGS) entry which is preliminary data.</text>
</comment>
<name>A0ABR4CNA3_9HELO</name>
<proteinExistence type="predicted"/>
<feature type="compositionally biased region" description="Polar residues" evidence="1">
    <location>
        <begin position="131"/>
        <end position="140"/>
    </location>
</feature>
<dbReference type="EMBL" id="JAZHXI010000005">
    <property type="protein sequence ID" value="KAL2071467.1"/>
    <property type="molecule type" value="Genomic_DNA"/>
</dbReference>
<accession>A0ABR4CNA3</accession>
<organism evidence="2 3">
    <name type="scientific">Oculimacula yallundae</name>
    <dbReference type="NCBI Taxonomy" id="86028"/>
    <lineage>
        <taxon>Eukaryota</taxon>
        <taxon>Fungi</taxon>
        <taxon>Dikarya</taxon>
        <taxon>Ascomycota</taxon>
        <taxon>Pezizomycotina</taxon>
        <taxon>Leotiomycetes</taxon>
        <taxon>Helotiales</taxon>
        <taxon>Ploettnerulaceae</taxon>
        <taxon>Oculimacula</taxon>
    </lineage>
</organism>
<sequence length="140" mass="15684">MVENRVVELYRWRSSWSRRRQRARGTGSLSDGLVRTEVRVIHRCLDAYAYDALVFEEGIGLDGTGTGTGVWCMVCGVRPVWRERSDVAPVRLHVKRTKERLSVLAVLAVLASNQQRASHAPAAKPRDESAPFSSTRSYLG</sequence>